<dbReference type="RefSeq" id="WP_264327559.1">
    <property type="nucleotide sequence ID" value="NZ_JADEXQ010000122.1"/>
</dbReference>
<reference evidence="1" key="1">
    <citation type="submission" date="2020-10" db="EMBL/GenBank/DDBJ databases">
        <authorList>
            <person name="Castelo-Branco R."/>
            <person name="Eusebio N."/>
            <person name="Adriana R."/>
            <person name="Vieira A."/>
            <person name="Brugerolle De Fraissinette N."/>
            <person name="Rezende De Castro R."/>
            <person name="Schneider M.P."/>
            <person name="Vasconcelos V."/>
            <person name="Leao P.N."/>
        </authorList>
    </citation>
    <scope>NUCLEOTIDE SEQUENCE</scope>
    <source>
        <strain evidence="1">LEGE 11480</strain>
    </source>
</reference>
<protein>
    <submittedName>
        <fullName evidence="1">Uncharacterized protein</fullName>
    </submittedName>
</protein>
<keyword evidence="2" id="KW-1185">Reference proteome</keyword>
<gene>
    <name evidence="1" type="ORF">IQ266_23680</name>
</gene>
<name>A0A928VS44_9CYAN</name>
<evidence type="ECO:0000313" key="2">
    <source>
        <dbReference type="Proteomes" id="UP000625316"/>
    </source>
</evidence>
<dbReference type="Proteomes" id="UP000625316">
    <property type="component" value="Unassembled WGS sequence"/>
</dbReference>
<evidence type="ECO:0000313" key="1">
    <source>
        <dbReference type="EMBL" id="MBE9032742.1"/>
    </source>
</evidence>
<dbReference type="AlphaFoldDB" id="A0A928VS44"/>
<dbReference type="EMBL" id="JADEXQ010000122">
    <property type="protein sequence ID" value="MBE9032742.1"/>
    <property type="molecule type" value="Genomic_DNA"/>
</dbReference>
<organism evidence="1 2">
    <name type="scientific">Romeriopsis navalis LEGE 11480</name>
    <dbReference type="NCBI Taxonomy" id="2777977"/>
    <lineage>
        <taxon>Bacteria</taxon>
        <taxon>Bacillati</taxon>
        <taxon>Cyanobacteriota</taxon>
        <taxon>Cyanophyceae</taxon>
        <taxon>Leptolyngbyales</taxon>
        <taxon>Leptolyngbyaceae</taxon>
        <taxon>Romeriopsis</taxon>
        <taxon>Romeriopsis navalis</taxon>
    </lineage>
</organism>
<proteinExistence type="predicted"/>
<accession>A0A928VS44</accession>
<comment type="caution">
    <text evidence="1">The sequence shown here is derived from an EMBL/GenBank/DDBJ whole genome shotgun (WGS) entry which is preliminary data.</text>
</comment>
<sequence length="177" mass="20226">MAKDSGSDSTSVKRERKIADKCLRCAALSAQQAKTLHDSNGDGCWDSKVCPSRRSYIRNRDRRNQARRRKRYAELQTLEVKHTELPQITYAVLMVYREPGDSPVHAIAAEVWQDQEKIAQVPAVHCCQMLPSQVHLYIQKLLELLKQNYGIKKFASLVRLDPYQCSIEGCFLHPKVG</sequence>